<sequence>MIRDEDDYNRHMNYIHYNPVKHGLVSSVNDWPYSTFHRCVKKGLYPPDWGGDGTDTNEASYGE</sequence>
<dbReference type="EMBL" id="BAOS01000001">
    <property type="protein sequence ID" value="GAX59219.1"/>
    <property type="molecule type" value="Genomic_DNA"/>
</dbReference>
<reference evidence="2" key="1">
    <citation type="journal article" date="2017" name="Environ. Microbiol. Rep.">
        <title>Genetic Diversity of Marine Anaerobic Ammonium-Oxidizing Bacteria as Revealed by Genomic and Proteomic Analyses of 'Candidatus Scalindua japonica'.</title>
        <authorList>
            <person name="Oshiki M."/>
            <person name="Mizuto K."/>
            <person name="Kimura Z."/>
            <person name="Kindaichi T."/>
            <person name="Satoh H."/>
            <person name="Okabe S."/>
        </authorList>
    </citation>
    <scope>NUCLEOTIDE SEQUENCE [LARGE SCALE GENOMIC DNA]</scope>
    <source>
        <strain evidence="2">husup-a2</strain>
    </source>
</reference>
<dbReference type="GO" id="GO:0006313">
    <property type="term" value="P:DNA transposition"/>
    <property type="evidence" value="ECO:0007669"/>
    <property type="project" value="InterPro"/>
</dbReference>
<dbReference type="SUPFAM" id="SSF143422">
    <property type="entry name" value="Transposase IS200-like"/>
    <property type="match status" value="1"/>
</dbReference>
<comment type="caution">
    <text evidence="1">The sequence shown here is derived from an EMBL/GenBank/DDBJ whole genome shotgun (WGS) entry which is preliminary data.</text>
</comment>
<dbReference type="AlphaFoldDB" id="A0A286TTH9"/>
<dbReference type="Proteomes" id="UP000218542">
    <property type="component" value="Unassembled WGS sequence"/>
</dbReference>
<gene>
    <name evidence="1" type="primary">yafM</name>
    <name evidence="1" type="ORF">SCALIN_C01_0150</name>
</gene>
<dbReference type="GO" id="GO:0003677">
    <property type="term" value="F:DNA binding"/>
    <property type="evidence" value="ECO:0007669"/>
    <property type="project" value="InterPro"/>
</dbReference>
<keyword evidence="2" id="KW-1185">Reference proteome</keyword>
<accession>A0A286TTH9</accession>
<organism evidence="1 2">
    <name type="scientific">Candidatus Scalindua japonica</name>
    <dbReference type="NCBI Taxonomy" id="1284222"/>
    <lineage>
        <taxon>Bacteria</taxon>
        <taxon>Pseudomonadati</taxon>
        <taxon>Planctomycetota</taxon>
        <taxon>Candidatus Brocadiia</taxon>
        <taxon>Candidatus Brocadiales</taxon>
        <taxon>Candidatus Scalinduaceae</taxon>
        <taxon>Candidatus Scalindua</taxon>
    </lineage>
</organism>
<evidence type="ECO:0000313" key="1">
    <source>
        <dbReference type="EMBL" id="GAX59219.1"/>
    </source>
</evidence>
<dbReference type="Gene3D" id="3.30.70.1290">
    <property type="entry name" value="Transposase IS200-like"/>
    <property type="match status" value="1"/>
</dbReference>
<proteinExistence type="predicted"/>
<dbReference type="GO" id="GO:0004803">
    <property type="term" value="F:transposase activity"/>
    <property type="evidence" value="ECO:0007669"/>
    <property type="project" value="InterPro"/>
</dbReference>
<dbReference type="InterPro" id="IPR036515">
    <property type="entry name" value="Transposase_17_sf"/>
</dbReference>
<name>A0A286TTH9_9BACT</name>
<evidence type="ECO:0000313" key="2">
    <source>
        <dbReference type="Proteomes" id="UP000218542"/>
    </source>
</evidence>
<protein>
    <submittedName>
        <fullName evidence="1">Transposase and inactivated derivatives</fullName>
    </submittedName>
</protein>